<dbReference type="Proteomes" id="UP000296822">
    <property type="component" value="Plasmid unnamed1"/>
</dbReference>
<accession>A0A4D6HRD7</accession>
<proteinExistence type="predicted"/>
<dbReference type="AlphaFoldDB" id="A0A4D6HRD7"/>
<reference evidence="2 3" key="1">
    <citation type="journal article" date="2019" name="Nat. Commun.">
        <title>A new type of DNA phosphorothioation-based antiviral system in archaea.</title>
        <authorList>
            <person name="Xiong L."/>
            <person name="Liu S."/>
            <person name="Chen S."/>
            <person name="Xiao Y."/>
            <person name="Zhu B."/>
            <person name="Gao Y."/>
            <person name="Zhang Y."/>
            <person name="Chen B."/>
            <person name="Luo J."/>
            <person name="Deng Z."/>
            <person name="Chen X."/>
            <person name="Wang L."/>
            <person name="Chen S."/>
        </authorList>
    </citation>
    <scope>NUCLEOTIDE SEQUENCE [LARGE SCALE GENOMIC DNA]</scope>
    <source>
        <strain evidence="2 3">JCM 10635</strain>
        <plasmid evidence="2 3">unnamed1</plasmid>
    </source>
</reference>
<name>A0A4D6HRD7_9EURY</name>
<protein>
    <submittedName>
        <fullName evidence="2">Uncharacterized protein</fullName>
    </submittedName>
</protein>
<dbReference type="EMBL" id="CP031306">
    <property type="protein sequence ID" value="QCC56433.1"/>
    <property type="molecule type" value="Genomic_DNA"/>
</dbReference>
<evidence type="ECO:0000313" key="2">
    <source>
        <dbReference type="EMBL" id="QCC56433.1"/>
    </source>
</evidence>
<organism evidence="2 3">
    <name type="scientific">Natronorubrum bangense</name>
    <dbReference type="NCBI Taxonomy" id="61858"/>
    <lineage>
        <taxon>Archaea</taxon>
        <taxon>Methanobacteriati</taxon>
        <taxon>Methanobacteriota</taxon>
        <taxon>Stenosarchaea group</taxon>
        <taxon>Halobacteria</taxon>
        <taxon>Halobacteriales</taxon>
        <taxon>Natrialbaceae</taxon>
        <taxon>Natronorubrum</taxon>
    </lineage>
</organism>
<dbReference type="GeneID" id="39853183"/>
<gene>
    <name evidence="2" type="ORF">DV706_18065</name>
</gene>
<evidence type="ECO:0000313" key="3">
    <source>
        <dbReference type="Proteomes" id="UP000296822"/>
    </source>
</evidence>
<feature type="transmembrane region" description="Helical" evidence="1">
    <location>
        <begin position="7"/>
        <end position="36"/>
    </location>
</feature>
<keyword evidence="2" id="KW-0614">Plasmid</keyword>
<keyword evidence="1" id="KW-0812">Transmembrane</keyword>
<feature type="transmembrane region" description="Helical" evidence="1">
    <location>
        <begin position="42"/>
        <end position="60"/>
    </location>
</feature>
<dbReference type="KEGG" id="nbg:DV706_18065"/>
<keyword evidence="1" id="KW-1133">Transmembrane helix</keyword>
<evidence type="ECO:0000256" key="1">
    <source>
        <dbReference type="SAM" id="Phobius"/>
    </source>
</evidence>
<dbReference type="RefSeq" id="WP_006066909.1">
    <property type="nucleotide sequence ID" value="NZ_CP031306.1"/>
</dbReference>
<sequence>MTAPLRIVGLGVVGLVALWIVLEIVAVVFGIVTWIVSTVVSLAILALLLYIGYIVVTNVLS</sequence>
<keyword evidence="1" id="KW-0472">Membrane</keyword>
<geneLocation type="plasmid" evidence="2">
    <name>unnamed1</name>
</geneLocation>